<proteinExistence type="predicted"/>
<keyword evidence="2" id="KW-1133">Transmembrane helix</keyword>
<protein>
    <submittedName>
        <fullName evidence="3">Uncharacterized protein</fullName>
    </submittedName>
</protein>
<dbReference type="Proteomes" id="UP000199229">
    <property type="component" value="Unassembled WGS sequence"/>
</dbReference>
<reference evidence="4" key="1">
    <citation type="submission" date="2016-10" db="EMBL/GenBank/DDBJ databases">
        <authorList>
            <person name="Varghese N."/>
            <person name="Submissions S."/>
        </authorList>
    </citation>
    <scope>NUCLEOTIDE SEQUENCE [LARGE SCALE GENOMIC DNA]</scope>
    <source>
        <strain evidence="4">Gh-105</strain>
    </source>
</reference>
<name>A0A1I2TET1_9HYPH</name>
<evidence type="ECO:0000256" key="2">
    <source>
        <dbReference type="SAM" id="Phobius"/>
    </source>
</evidence>
<dbReference type="STRING" id="582675.SAMN05192565_10732"/>
<dbReference type="AlphaFoldDB" id="A0A1I2TET1"/>
<evidence type="ECO:0000313" key="3">
    <source>
        <dbReference type="EMBL" id="SFG63340.1"/>
    </source>
</evidence>
<keyword evidence="2" id="KW-0472">Membrane</keyword>
<keyword evidence="4" id="KW-1185">Reference proteome</keyword>
<gene>
    <name evidence="3" type="ORF">SAMN05192565_10732</name>
</gene>
<feature type="transmembrane region" description="Helical" evidence="2">
    <location>
        <begin position="34"/>
        <end position="54"/>
    </location>
</feature>
<dbReference type="EMBL" id="FOPM01000007">
    <property type="protein sequence ID" value="SFG63340.1"/>
    <property type="molecule type" value="Genomic_DNA"/>
</dbReference>
<evidence type="ECO:0000256" key="1">
    <source>
        <dbReference type="SAM" id="MobiDB-lite"/>
    </source>
</evidence>
<accession>A0A1I2TET1</accession>
<keyword evidence="2" id="KW-0812">Transmembrane</keyword>
<sequence length="60" mass="6519">MTPTPMTPTASTDEAAPKKPTPRRHKRDRHTRRIVFGLTGALGFAWAVVIASRYTGLVAG</sequence>
<evidence type="ECO:0000313" key="4">
    <source>
        <dbReference type="Proteomes" id="UP000199229"/>
    </source>
</evidence>
<organism evidence="3 4">
    <name type="scientific">Methylobacterium gossipiicola</name>
    <dbReference type="NCBI Taxonomy" id="582675"/>
    <lineage>
        <taxon>Bacteria</taxon>
        <taxon>Pseudomonadati</taxon>
        <taxon>Pseudomonadota</taxon>
        <taxon>Alphaproteobacteria</taxon>
        <taxon>Hyphomicrobiales</taxon>
        <taxon>Methylobacteriaceae</taxon>
        <taxon>Methylobacterium</taxon>
    </lineage>
</organism>
<feature type="compositionally biased region" description="Basic residues" evidence="1">
    <location>
        <begin position="20"/>
        <end position="31"/>
    </location>
</feature>
<feature type="region of interest" description="Disordered" evidence="1">
    <location>
        <begin position="1"/>
        <end position="31"/>
    </location>
</feature>
<dbReference type="RefSeq" id="WP_143103709.1">
    <property type="nucleotide sequence ID" value="NZ_FOPM01000007.1"/>
</dbReference>